<evidence type="ECO:0000256" key="2">
    <source>
        <dbReference type="ARBA" id="ARBA00007117"/>
    </source>
</evidence>
<feature type="compositionally biased region" description="Low complexity" evidence="7">
    <location>
        <begin position="246"/>
        <end position="260"/>
    </location>
</feature>
<dbReference type="PANTHER" id="PTHR13581:SF5">
    <property type="entry name" value="MRG_MORF4L-BINDING PROTEIN"/>
    <property type="match status" value="1"/>
</dbReference>
<dbReference type="GO" id="GO:0035267">
    <property type="term" value="C:NuA4 histone acetyltransferase complex"/>
    <property type="evidence" value="ECO:0007669"/>
    <property type="project" value="TreeGrafter"/>
</dbReference>
<dbReference type="GO" id="GO:0006325">
    <property type="term" value="P:chromatin organization"/>
    <property type="evidence" value="ECO:0007669"/>
    <property type="project" value="UniProtKB-KW"/>
</dbReference>
<feature type="compositionally biased region" description="Acidic residues" evidence="7">
    <location>
        <begin position="322"/>
        <end position="335"/>
    </location>
</feature>
<feature type="region of interest" description="Disordered" evidence="7">
    <location>
        <begin position="172"/>
        <end position="260"/>
    </location>
</feature>
<organism evidence="8 9">
    <name type="scientific">Olpidium bornovanus</name>
    <dbReference type="NCBI Taxonomy" id="278681"/>
    <lineage>
        <taxon>Eukaryota</taxon>
        <taxon>Fungi</taxon>
        <taxon>Fungi incertae sedis</taxon>
        <taxon>Olpidiomycota</taxon>
        <taxon>Olpidiomycotina</taxon>
        <taxon>Olpidiomycetes</taxon>
        <taxon>Olpidiales</taxon>
        <taxon>Olpidiaceae</taxon>
        <taxon>Olpidium</taxon>
    </lineage>
</organism>
<feature type="compositionally biased region" description="Low complexity" evidence="7">
    <location>
        <begin position="307"/>
        <end position="317"/>
    </location>
</feature>
<sequence length="344" mass="35303">MIIADDVPPAPGASPAPLENDADTAPPPAEQPVPPAAAAAAAAAAKPPIYPTKQGSRPAKPPPAAAAEAEKPSAAPGAPNVPAAAAASPAPLNPNHWSADMDIALFAAIANYKPVGACGLVTRTPARPHFRMISVQRHFNCHSPRQLSTSEIWARLGQLYNLDMIEAANAYNEDDDESDSDAADRIASPDGGVRGRRSVKNPLERKADFQLPPDDFQALMTERRTNASERGVGSGSGLRDSKSHSRAVSSPPAAAAAAADSANKGKLDKASFSGAAASAANPPLSAVLDSSVASGAPAARKRKRTQALLPAATAATGAKDESDLEPESESSEDEEGKPPRVLPR</sequence>
<dbReference type="InterPro" id="IPR012423">
    <property type="entry name" value="Eaf7/MRGBP"/>
</dbReference>
<evidence type="ECO:0000256" key="5">
    <source>
        <dbReference type="ARBA" id="ARBA00023163"/>
    </source>
</evidence>
<gene>
    <name evidence="8" type="ORF">BJ554DRAFT_1345</name>
</gene>
<dbReference type="EMBL" id="JAEFCI010008496">
    <property type="protein sequence ID" value="KAG5458428.1"/>
    <property type="molecule type" value="Genomic_DNA"/>
</dbReference>
<comment type="similarity">
    <text evidence="2">Belongs to the EAF7 family.</text>
</comment>
<keyword evidence="5" id="KW-0804">Transcription</keyword>
<protein>
    <submittedName>
        <fullName evidence="8">Uncharacterized protein</fullName>
    </submittedName>
</protein>
<dbReference type="AlphaFoldDB" id="A0A8H7ZRQ4"/>
<evidence type="ECO:0000256" key="3">
    <source>
        <dbReference type="ARBA" id="ARBA00022853"/>
    </source>
</evidence>
<feature type="compositionally biased region" description="Pro residues" evidence="7">
    <location>
        <begin position="25"/>
        <end position="35"/>
    </location>
</feature>
<evidence type="ECO:0000256" key="4">
    <source>
        <dbReference type="ARBA" id="ARBA00023015"/>
    </source>
</evidence>
<evidence type="ECO:0000313" key="9">
    <source>
        <dbReference type="Proteomes" id="UP000673691"/>
    </source>
</evidence>
<dbReference type="Proteomes" id="UP000673691">
    <property type="component" value="Unassembled WGS sequence"/>
</dbReference>
<proteinExistence type="inferred from homology"/>
<dbReference type="GO" id="GO:0005634">
    <property type="term" value="C:nucleus"/>
    <property type="evidence" value="ECO:0007669"/>
    <property type="project" value="UniProtKB-SubCell"/>
</dbReference>
<feature type="region of interest" description="Disordered" evidence="7">
    <location>
        <begin position="290"/>
        <end position="344"/>
    </location>
</feature>
<feature type="compositionally biased region" description="Low complexity" evidence="7">
    <location>
        <begin position="72"/>
        <end position="88"/>
    </location>
</feature>
<name>A0A8H7ZRQ4_9FUNG</name>
<evidence type="ECO:0000256" key="1">
    <source>
        <dbReference type="ARBA" id="ARBA00004123"/>
    </source>
</evidence>
<feature type="region of interest" description="Disordered" evidence="7">
    <location>
        <begin position="1"/>
        <end position="88"/>
    </location>
</feature>
<dbReference type="PANTHER" id="PTHR13581">
    <property type="entry name" value="MRG-BINDING PROTEIN"/>
    <property type="match status" value="1"/>
</dbReference>
<feature type="compositionally biased region" description="Acidic residues" evidence="7">
    <location>
        <begin position="172"/>
        <end position="181"/>
    </location>
</feature>
<evidence type="ECO:0000313" key="8">
    <source>
        <dbReference type="EMBL" id="KAG5458428.1"/>
    </source>
</evidence>
<feature type="compositionally biased region" description="Low complexity" evidence="7">
    <location>
        <begin position="36"/>
        <end position="47"/>
    </location>
</feature>
<keyword evidence="3" id="KW-0156">Chromatin regulator</keyword>
<dbReference type="Pfam" id="PF07904">
    <property type="entry name" value="Eaf7"/>
    <property type="match status" value="1"/>
</dbReference>
<comment type="caution">
    <text evidence="8">The sequence shown here is derived from an EMBL/GenBank/DDBJ whole genome shotgun (WGS) entry which is preliminary data.</text>
</comment>
<reference evidence="8 9" key="1">
    <citation type="journal article" name="Sci. Rep.">
        <title>Genome-scale phylogenetic analyses confirm Olpidium as the closest living zoosporic fungus to the non-flagellated, terrestrial fungi.</title>
        <authorList>
            <person name="Chang Y."/>
            <person name="Rochon D."/>
            <person name="Sekimoto S."/>
            <person name="Wang Y."/>
            <person name="Chovatia M."/>
            <person name="Sandor L."/>
            <person name="Salamov A."/>
            <person name="Grigoriev I.V."/>
            <person name="Stajich J.E."/>
            <person name="Spatafora J.W."/>
        </authorList>
    </citation>
    <scope>NUCLEOTIDE SEQUENCE [LARGE SCALE GENOMIC DNA]</scope>
    <source>
        <strain evidence="8">S191</strain>
    </source>
</reference>
<evidence type="ECO:0000256" key="7">
    <source>
        <dbReference type="SAM" id="MobiDB-lite"/>
    </source>
</evidence>
<accession>A0A8H7ZRQ4</accession>
<evidence type="ECO:0000256" key="6">
    <source>
        <dbReference type="ARBA" id="ARBA00023242"/>
    </source>
</evidence>
<keyword evidence="6" id="KW-0539">Nucleus</keyword>
<keyword evidence="9" id="KW-1185">Reference proteome</keyword>
<dbReference type="GO" id="GO:0006357">
    <property type="term" value="P:regulation of transcription by RNA polymerase II"/>
    <property type="evidence" value="ECO:0007669"/>
    <property type="project" value="TreeGrafter"/>
</dbReference>
<keyword evidence="4" id="KW-0805">Transcription regulation</keyword>
<dbReference type="OrthoDB" id="5595141at2759"/>
<comment type="subcellular location">
    <subcellularLocation>
        <location evidence="1">Nucleus</location>
    </subcellularLocation>
</comment>